<sequence length="407" mass="45168">MSRPSPASRARRRLVCILPAPDSQPSVSPEFAKTTLLPYYHRQSIRSPPPPVPVELRRRPPVDPRKSRRYCTDFGFGRTPPIHEDPLPPLPPFMYNHDNSSSAGSTPQATYAETESDASSFYQDLDLVFPQPPVSPALRRMQSSPLFTPEETNAVREFLRKRWGTHSKARSSRDQPTASPVSTHLRNQVSEQELSDFSWDAESPQCGVEAGPDALDLELAGEALIQGRASHRDRWLQLQDNVYDEPPLRPTRSSHPHVLRRATSMASPPLAELNEVPPLPVRSLRFQECPAVAPLQPSLASAGRQKPRHRPNLSVPLLGLGLPDAERPALGASFTYHRPARSQPTNFPCGGPGANPKSFIDLTPEKVVQRESTGARAHRDRVKRLLSRASSGFIGWSKSLTGGKKRY</sequence>
<evidence type="ECO:0000313" key="2">
    <source>
        <dbReference type="EMBL" id="KAJ7733761.1"/>
    </source>
</evidence>
<evidence type="ECO:0000256" key="1">
    <source>
        <dbReference type="SAM" id="MobiDB-lite"/>
    </source>
</evidence>
<comment type="caution">
    <text evidence="2">The sequence shown here is derived from an EMBL/GenBank/DDBJ whole genome shotgun (WGS) entry which is preliminary data.</text>
</comment>
<feature type="region of interest" description="Disordered" evidence="1">
    <location>
        <begin position="163"/>
        <end position="184"/>
    </location>
</feature>
<dbReference type="Proteomes" id="UP001215280">
    <property type="component" value="Unassembled WGS sequence"/>
</dbReference>
<feature type="region of interest" description="Disordered" evidence="1">
    <location>
        <begin position="95"/>
        <end position="114"/>
    </location>
</feature>
<feature type="compositionally biased region" description="Basic and acidic residues" evidence="1">
    <location>
        <begin position="55"/>
        <end position="65"/>
    </location>
</feature>
<proteinExistence type="predicted"/>
<protein>
    <submittedName>
        <fullName evidence="2">Uncharacterized protein</fullName>
    </submittedName>
</protein>
<keyword evidence="3" id="KW-1185">Reference proteome</keyword>
<name>A0AAD7I2N8_9AGAR</name>
<dbReference type="EMBL" id="JARJLG010000166">
    <property type="protein sequence ID" value="KAJ7733761.1"/>
    <property type="molecule type" value="Genomic_DNA"/>
</dbReference>
<feature type="region of interest" description="Disordered" evidence="1">
    <location>
        <begin position="42"/>
        <end position="81"/>
    </location>
</feature>
<feature type="compositionally biased region" description="Polar residues" evidence="1">
    <location>
        <begin position="174"/>
        <end position="184"/>
    </location>
</feature>
<accession>A0AAD7I2N8</accession>
<reference evidence="2" key="1">
    <citation type="submission" date="2023-03" db="EMBL/GenBank/DDBJ databases">
        <title>Massive genome expansion in bonnet fungi (Mycena s.s.) driven by repeated elements and novel gene families across ecological guilds.</title>
        <authorList>
            <consortium name="Lawrence Berkeley National Laboratory"/>
            <person name="Harder C.B."/>
            <person name="Miyauchi S."/>
            <person name="Viragh M."/>
            <person name="Kuo A."/>
            <person name="Thoen E."/>
            <person name="Andreopoulos B."/>
            <person name="Lu D."/>
            <person name="Skrede I."/>
            <person name="Drula E."/>
            <person name="Henrissat B."/>
            <person name="Morin E."/>
            <person name="Kohler A."/>
            <person name="Barry K."/>
            <person name="LaButti K."/>
            <person name="Morin E."/>
            <person name="Salamov A."/>
            <person name="Lipzen A."/>
            <person name="Mereny Z."/>
            <person name="Hegedus B."/>
            <person name="Baldrian P."/>
            <person name="Stursova M."/>
            <person name="Weitz H."/>
            <person name="Taylor A."/>
            <person name="Grigoriev I.V."/>
            <person name="Nagy L.G."/>
            <person name="Martin F."/>
            <person name="Kauserud H."/>
        </authorList>
    </citation>
    <scope>NUCLEOTIDE SEQUENCE</scope>
    <source>
        <strain evidence="2">CBHHK188m</strain>
    </source>
</reference>
<evidence type="ECO:0000313" key="3">
    <source>
        <dbReference type="Proteomes" id="UP001215280"/>
    </source>
</evidence>
<feature type="compositionally biased region" description="Polar residues" evidence="1">
    <location>
        <begin position="97"/>
        <end position="114"/>
    </location>
</feature>
<organism evidence="2 3">
    <name type="scientific">Mycena maculata</name>
    <dbReference type="NCBI Taxonomy" id="230809"/>
    <lineage>
        <taxon>Eukaryota</taxon>
        <taxon>Fungi</taxon>
        <taxon>Dikarya</taxon>
        <taxon>Basidiomycota</taxon>
        <taxon>Agaricomycotina</taxon>
        <taxon>Agaricomycetes</taxon>
        <taxon>Agaricomycetidae</taxon>
        <taxon>Agaricales</taxon>
        <taxon>Marasmiineae</taxon>
        <taxon>Mycenaceae</taxon>
        <taxon>Mycena</taxon>
    </lineage>
</organism>
<gene>
    <name evidence="2" type="ORF">DFH07DRAFT_1065368</name>
</gene>
<dbReference type="AlphaFoldDB" id="A0AAD7I2N8"/>